<feature type="compositionally biased region" description="Polar residues" evidence="2">
    <location>
        <begin position="402"/>
        <end position="415"/>
    </location>
</feature>
<organism evidence="4 5">
    <name type="scientific">Chanos chanos</name>
    <name type="common">Milkfish</name>
    <name type="synonym">Mugil chanos</name>
    <dbReference type="NCBI Taxonomy" id="29144"/>
    <lineage>
        <taxon>Eukaryota</taxon>
        <taxon>Metazoa</taxon>
        <taxon>Chordata</taxon>
        <taxon>Craniata</taxon>
        <taxon>Vertebrata</taxon>
        <taxon>Euteleostomi</taxon>
        <taxon>Actinopterygii</taxon>
        <taxon>Neopterygii</taxon>
        <taxon>Teleostei</taxon>
        <taxon>Ostariophysi</taxon>
        <taxon>Gonorynchiformes</taxon>
        <taxon>Chanidae</taxon>
        <taxon>Chanos</taxon>
    </lineage>
</organism>
<dbReference type="Proteomes" id="UP000504632">
    <property type="component" value="Chromosome 8"/>
</dbReference>
<evidence type="ECO:0000313" key="4">
    <source>
        <dbReference type="Proteomes" id="UP000504632"/>
    </source>
</evidence>
<feature type="compositionally biased region" description="Polar residues" evidence="2">
    <location>
        <begin position="460"/>
        <end position="475"/>
    </location>
</feature>
<dbReference type="PANTHER" id="PTHR16181">
    <property type="entry name" value="PROTEIN FAM83A-RELATED"/>
    <property type="match status" value="1"/>
</dbReference>
<dbReference type="Gene3D" id="3.30.870.10">
    <property type="entry name" value="Endonuclease Chain A"/>
    <property type="match status" value="1"/>
</dbReference>
<dbReference type="AlphaFoldDB" id="A0A6J2W5P3"/>
<gene>
    <name evidence="5" type="primary">LOC115819263</name>
</gene>
<feature type="region of interest" description="Disordered" evidence="2">
    <location>
        <begin position="81"/>
        <end position="110"/>
    </location>
</feature>
<accession>A0A6J2W5P3</accession>
<sequence>MAESQLVCMEDGLIQAPFPESRPEFYYSESHRVALETLLKEDDGAFKLRLNKDNVKDFLSAREIKWLRNNFLKYKMDDDIEEDESAESEPVPEKTAERSSSMRSTYWPERSDTDIPPLDIGWASGGKYKGVTRVNVYTHPPKESEPHIKQVVRKLIQEAQKVVAVVMDLLTDLQIIQDLMDAAFKRRVAVYIILDVHGAPHFLDMCHRLDIGANHLQNMRARTVNGFGFNLSFGKIPGNLCYKYMIVDGEKVMFGSYSFSWCTSRVDRNMITVMTGAIVDFYDNDFRELYAISDNLDLFKEFHISKPSKVTVTRPSAVQPKRPTISATSRFQVTLGDSAGLPLNIPDHKYHNPIYSLLYGHTPGATGSLRSFDKKERSDVEDILVTQKTVARASSDKIGTLKRTSTVTPNDASNKVSDKKPNALGRLLMWFKRSNQSEQGTAEPHDSPPSEISKTEEPAPNSTEDQYAEQPATQKNKGKKFTFLKRNPSKKGANATEEKSRYNP</sequence>
<feature type="domain" description="Scaffolding anchor of CK1" evidence="3">
    <location>
        <begin position="17"/>
        <end position="294"/>
    </location>
</feature>
<dbReference type="OrthoDB" id="6103632at2759"/>
<evidence type="ECO:0000313" key="5">
    <source>
        <dbReference type="RefSeq" id="XP_030638686.1"/>
    </source>
</evidence>
<feature type="compositionally biased region" description="Basic residues" evidence="2">
    <location>
        <begin position="476"/>
        <end position="489"/>
    </location>
</feature>
<dbReference type="GO" id="GO:0019901">
    <property type="term" value="F:protein kinase binding"/>
    <property type="evidence" value="ECO:0007669"/>
    <property type="project" value="TreeGrafter"/>
</dbReference>
<dbReference type="RefSeq" id="XP_030638686.1">
    <property type="nucleotide sequence ID" value="XM_030782826.1"/>
</dbReference>
<name>A0A6J2W5P3_CHACN</name>
<reference evidence="5" key="1">
    <citation type="submission" date="2025-08" db="UniProtKB">
        <authorList>
            <consortium name="RefSeq"/>
        </authorList>
    </citation>
    <scope>IDENTIFICATION</scope>
</reference>
<evidence type="ECO:0000259" key="3">
    <source>
        <dbReference type="Pfam" id="PF07894"/>
    </source>
</evidence>
<dbReference type="InterPro" id="IPR050944">
    <property type="entry name" value="FAM83"/>
</dbReference>
<feature type="region of interest" description="Disordered" evidence="2">
    <location>
        <begin position="401"/>
        <end position="420"/>
    </location>
</feature>
<protein>
    <submittedName>
        <fullName evidence="5">Protein FAM83F-like</fullName>
    </submittedName>
</protein>
<dbReference type="GO" id="GO:0007165">
    <property type="term" value="P:signal transduction"/>
    <property type="evidence" value="ECO:0007669"/>
    <property type="project" value="TreeGrafter"/>
</dbReference>
<evidence type="ECO:0000256" key="2">
    <source>
        <dbReference type="SAM" id="MobiDB-lite"/>
    </source>
</evidence>
<keyword evidence="4" id="KW-1185">Reference proteome</keyword>
<feature type="region of interest" description="Disordered" evidence="2">
    <location>
        <begin position="436"/>
        <end position="504"/>
    </location>
</feature>
<evidence type="ECO:0000256" key="1">
    <source>
        <dbReference type="ARBA" id="ARBA00006937"/>
    </source>
</evidence>
<feature type="compositionally biased region" description="Basic and acidic residues" evidence="2">
    <location>
        <begin position="443"/>
        <end position="457"/>
    </location>
</feature>
<dbReference type="SUPFAM" id="SSF56024">
    <property type="entry name" value="Phospholipase D/nuclease"/>
    <property type="match status" value="1"/>
</dbReference>
<comment type="similarity">
    <text evidence="1">Belongs to the FAM83 family.</text>
</comment>
<dbReference type="PANTHER" id="PTHR16181:SF17">
    <property type="entry name" value="FAMILY WITH SEQUENCE SIMILARITY 83 MEMBER FB"/>
    <property type="match status" value="1"/>
</dbReference>
<dbReference type="InterPro" id="IPR012461">
    <property type="entry name" value="SACK1"/>
</dbReference>
<dbReference type="Pfam" id="PF07894">
    <property type="entry name" value="SACK1"/>
    <property type="match status" value="1"/>
</dbReference>
<dbReference type="GeneID" id="115819263"/>
<dbReference type="InParanoid" id="A0A6J2W5P3"/>
<proteinExistence type="inferred from homology"/>